<feature type="compositionally biased region" description="Basic and acidic residues" evidence="1">
    <location>
        <begin position="63"/>
        <end position="73"/>
    </location>
</feature>
<feature type="region of interest" description="Disordered" evidence="1">
    <location>
        <begin position="61"/>
        <end position="83"/>
    </location>
</feature>
<reference evidence="2 3" key="1">
    <citation type="submission" date="2016-11" db="EMBL/GenBank/DDBJ databases">
        <title>The macronuclear genome of Stentor coeruleus: a giant cell with tiny introns.</title>
        <authorList>
            <person name="Slabodnick M."/>
            <person name="Ruby J.G."/>
            <person name="Reiff S.B."/>
            <person name="Swart E.C."/>
            <person name="Gosai S."/>
            <person name="Prabakaran S."/>
            <person name="Witkowska E."/>
            <person name="Larue G.E."/>
            <person name="Fisher S."/>
            <person name="Freeman R.M."/>
            <person name="Gunawardena J."/>
            <person name="Chu W."/>
            <person name="Stover N.A."/>
            <person name="Gregory B.D."/>
            <person name="Nowacki M."/>
            <person name="Derisi J."/>
            <person name="Roy S.W."/>
            <person name="Marshall W.F."/>
            <person name="Sood P."/>
        </authorList>
    </citation>
    <scope>NUCLEOTIDE SEQUENCE [LARGE SCALE GENOMIC DNA]</scope>
    <source>
        <strain evidence="2">WM001</strain>
    </source>
</reference>
<sequence>MNLEFIKVSSPTKDKSGIVYSGMNRSKEASPMFFSEFSRWDDDNPHNLSVLPLVSVKSPQSLKKPEGLKDIPRTHRKHKSTNSSNLPVVVSAYEISKYHPKFKEFFDQPLRTSRAQVKFPVINTKSVFSVYLNSMTKRRQYDTKVRLDKKDKTFEIYKIKDKNLTIK</sequence>
<accession>A0A1R2BC72</accession>
<comment type="caution">
    <text evidence="2">The sequence shown here is derived from an EMBL/GenBank/DDBJ whole genome shotgun (WGS) entry which is preliminary data.</text>
</comment>
<proteinExistence type="predicted"/>
<evidence type="ECO:0000313" key="2">
    <source>
        <dbReference type="EMBL" id="OMJ74368.1"/>
    </source>
</evidence>
<dbReference type="Proteomes" id="UP000187209">
    <property type="component" value="Unassembled WGS sequence"/>
</dbReference>
<dbReference type="AlphaFoldDB" id="A0A1R2BC72"/>
<protein>
    <submittedName>
        <fullName evidence="2">Uncharacterized protein</fullName>
    </submittedName>
</protein>
<keyword evidence="3" id="KW-1185">Reference proteome</keyword>
<organism evidence="2 3">
    <name type="scientific">Stentor coeruleus</name>
    <dbReference type="NCBI Taxonomy" id="5963"/>
    <lineage>
        <taxon>Eukaryota</taxon>
        <taxon>Sar</taxon>
        <taxon>Alveolata</taxon>
        <taxon>Ciliophora</taxon>
        <taxon>Postciliodesmatophora</taxon>
        <taxon>Heterotrichea</taxon>
        <taxon>Heterotrichida</taxon>
        <taxon>Stentoridae</taxon>
        <taxon>Stentor</taxon>
    </lineage>
</organism>
<evidence type="ECO:0000313" key="3">
    <source>
        <dbReference type="Proteomes" id="UP000187209"/>
    </source>
</evidence>
<gene>
    <name evidence="2" type="ORF">SteCoe_26723</name>
</gene>
<evidence type="ECO:0000256" key="1">
    <source>
        <dbReference type="SAM" id="MobiDB-lite"/>
    </source>
</evidence>
<name>A0A1R2BC72_9CILI</name>
<dbReference type="EMBL" id="MPUH01000756">
    <property type="protein sequence ID" value="OMJ74368.1"/>
    <property type="molecule type" value="Genomic_DNA"/>
</dbReference>